<evidence type="ECO:0000313" key="1">
    <source>
        <dbReference type="EMBL" id="MBA4865467.1"/>
    </source>
</evidence>
<reference evidence="1 2" key="1">
    <citation type="submission" date="2020-07" db="EMBL/GenBank/DDBJ databases">
        <title>Streptomyces isolated from Indian soil.</title>
        <authorList>
            <person name="Mandal S."/>
            <person name="Maiti P.K."/>
        </authorList>
    </citation>
    <scope>NUCLEOTIDE SEQUENCE [LARGE SCALE GENOMIC DNA]</scope>
    <source>
        <strain evidence="1 2">PSKA54</strain>
    </source>
</reference>
<dbReference type="AlphaFoldDB" id="A0A7W2D659"/>
<organism evidence="1 2">
    <name type="scientific">Streptomyces himalayensis subsp. aureolus</name>
    <dbReference type="NCBI Taxonomy" id="2758039"/>
    <lineage>
        <taxon>Bacteria</taxon>
        <taxon>Bacillati</taxon>
        <taxon>Actinomycetota</taxon>
        <taxon>Actinomycetes</taxon>
        <taxon>Kitasatosporales</taxon>
        <taxon>Streptomycetaceae</taxon>
        <taxon>Streptomyces</taxon>
        <taxon>Streptomyces himalayensis</taxon>
    </lineage>
</organism>
<evidence type="ECO:0000313" key="2">
    <source>
        <dbReference type="Proteomes" id="UP000586976"/>
    </source>
</evidence>
<sequence>MASEALPGGWALDDGVAALFFEGNLADVVTRTPDAALHRVARDVSVSTGPTPETTETRLTARSL</sequence>
<name>A0A7W2D659_9ACTN</name>
<dbReference type="RefSeq" id="WP_181866981.1">
    <property type="nucleotide sequence ID" value="NZ_JACEQY010000042.1"/>
</dbReference>
<proteinExistence type="predicted"/>
<keyword evidence="2" id="KW-1185">Reference proteome</keyword>
<dbReference type="EMBL" id="JACEQY010000042">
    <property type="protein sequence ID" value="MBA4865467.1"/>
    <property type="molecule type" value="Genomic_DNA"/>
</dbReference>
<gene>
    <name evidence="1" type="ORF">H1V43_29840</name>
</gene>
<protein>
    <submittedName>
        <fullName evidence="1">Uncharacterized protein</fullName>
    </submittedName>
</protein>
<comment type="caution">
    <text evidence="1">The sequence shown here is derived from an EMBL/GenBank/DDBJ whole genome shotgun (WGS) entry which is preliminary data.</text>
</comment>
<accession>A0A7W2D659</accession>
<dbReference type="Proteomes" id="UP000586976">
    <property type="component" value="Unassembled WGS sequence"/>
</dbReference>